<accession>A0ABV7CKY4</accession>
<comment type="caution">
    <text evidence="1">The sequence shown here is derived from an EMBL/GenBank/DDBJ whole genome shotgun (WGS) entry which is preliminary data.</text>
</comment>
<organism evidence="1 2">
    <name type="scientific">Pseudoalteromonas fenneropenaei</name>
    <dbReference type="NCBI Taxonomy" id="1737459"/>
    <lineage>
        <taxon>Bacteria</taxon>
        <taxon>Pseudomonadati</taxon>
        <taxon>Pseudomonadota</taxon>
        <taxon>Gammaproteobacteria</taxon>
        <taxon>Alteromonadales</taxon>
        <taxon>Pseudoalteromonadaceae</taxon>
        <taxon>Pseudoalteromonas</taxon>
    </lineage>
</organism>
<keyword evidence="2" id="KW-1185">Reference proteome</keyword>
<dbReference type="Proteomes" id="UP001595453">
    <property type="component" value="Unassembled WGS sequence"/>
</dbReference>
<proteinExistence type="predicted"/>
<dbReference type="EMBL" id="JBHRSD010000018">
    <property type="protein sequence ID" value="MFC3033274.1"/>
    <property type="molecule type" value="Genomic_DNA"/>
</dbReference>
<dbReference type="RefSeq" id="WP_377124593.1">
    <property type="nucleotide sequence ID" value="NZ_JBHRSD010000018.1"/>
</dbReference>
<reference evidence="2" key="1">
    <citation type="journal article" date="2019" name="Int. J. Syst. Evol. Microbiol.">
        <title>The Global Catalogue of Microorganisms (GCM) 10K type strain sequencing project: providing services to taxonomists for standard genome sequencing and annotation.</title>
        <authorList>
            <consortium name="The Broad Institute Genomics Platform"/>
            <consortium name="The Broad Institute Genome Sequencing Center for Infectious Disease"/>
            <person name="Wu L."/>
            <person name="Ma J."/>
        </authorList>
    </citation>
    <scope>NUCLEOTIDE SEQUENCE [LARGE SCALE GENOMIC DNA]</scope>
    <source>
        <strain evidence="2">KCTC 42730</strain>
    </source>
</reference>
<evidence type="ECO:0000313" key="1">
    <source>
        <dbReference type="EMBL" id="MFC3033274.1"/>
    </source>
</evidence>
<name>A0ABV7CKY4_9GAMM</name>
<gene>
    <name evidence="1" type="ORF">ACFOEE_12155</name>
</gene>
<evidence type="ECO:0008006" key="3">
    <source>
        <dbReference type="Google" id="ProtNLM"/>
    </source>
</evidence>
<evidence type="ECO:0000313" key="2">
    <source>
        <dbReference type="Proteomes" id="UP001595453"/>
    </source>
</evidence>
<protein>
    <recommendedName>
        <fullName evidence="3">Bacteriocin</fullName>
    </recommendedName>
</protein>
<sequence>MKLQLNKKSIKALSQDKSAIPAGMTPQVAGGALTRYRCFSLADFDCYTGNRNSCPEHTCQIP</sequence>